<protein>
    <recommendedName>
        <fullName evidence="4 14">3-oxoacyl-[acyl-carrier-protein] synthase 2</fullName>
        <ecNumber evidence="3 14">2.3.1.179</ecNumber>
    </recommendedName>
</protein>
<keyword evidence="8" id="KW-0443">Lipid metabolism</keyword>
<keyword evidence="6 14" id="KW-0808">Transferase</keyword>
<dbReference type="NCBIfam" id="NF005589">
    <property type="entry name" value="PRK07314.1"/>
    <property type="match status" value="1"/>
</dbReference>
<evidence type="ECO:0000256" key="10">
    <source>
        <dbReference type="ARBA" id="ARBA00023315"/>
    </source>
</evidence>
<sequence>MKMENRVVVTGIGIISPLGLDLPTTWQALIAAKSGVGYITLFDTSDFDVRIAAEVKGFDPLQYIDRKQVRRTDRFTQFAIVASLEAAKNALLKIDSYNGYEVGVIIGSGMGGLTTLSQQLTVLSKEGPGRVSPFLIPVMIPDMASGQVSIQIGAKGPNYGVVSACASGAHAIGNAFTTIRQGDADVMLAGGSEAVITPIAVAGFANMKALSTRNNAPTKASRPFDAGRNGFVMGEGAAVLVMENLDFALKRGALILAELAGYGATADAYHFTEPPESGENVKRAMRLALQQAHLNPEDIDCINAHSTSTRLNDAIETKAIKALFGECAYKVPISANKSMLGHLIGVAGAISSAIAVLEINNGIIPPTINLENPDTECDLDYAPNLARQVKVRNVLVNSFGFGGHNASLVFRAYNEQRGERLVCQS</sequence>
<evidence type="ECO:0000256" key="3">
    <source>
        <dbReference type="ARBA" id="ARBA00012356"/>
    </source>
</evidence>
<evidence type="ECO:0000256" key="5">
    <source>
        <dbReference type="ARBA" id="ARBA00022516"/>
    </source>
</evidence>
<dbReference type="EMBL" id="CP141531">
    <property type="protein sequence ID" value="WRO06687.1"/>
    <property type="molecule type" value="Genomic_DNA"/>
</dbReference>
<dbReference type="InterPro" id="IPR017568">
    <property type="entry name" value="3-oxoacyl-ACP_synth-2"/>
</dbReference>
<gene>
    <name evidence="18" type="primary">fabF</name>
    <name evidence="18" type="ORF">VLL09_04675</name>
</gene>
<dbReference type="AlphaFoldDB" id="A0AB38Z838"/>
<evidence type="ECO:0000256" key="14">
    <source>
        <dbReference type="PIRNR" id="PIRNR000447"/>
    </source>
</evidence>
<evidence type="ECO:0000256" key="13">
    <source>
        <dbReference type="ARBA" id="ARBA00047659"/>
    </source>
</evidence>
<evidence type="ECO:0000313" key="19">
    <source>
        <dbReference type="Proteomes" id="UP001327986"/>
    </source>
</evidence>
<evidence type="ECO:0000256" key="4">
    <source>
        <dbReference type="ARBA" id="ARBA00014657"/>
    </source>
</evidence>
<evidence type="ECO:0000256" key="8">
    <source>
        <dbReference type="ARBA" id="ARBA00023098"/>
    </source>
</evidence>
<keyword evidence="9 14" id="KW-0275">Fatty acid biosynthesis</keyword>
<comment type="similarity">
    <text evidence="2 14 16">Belongs to the thiolase-like superfamily. Beta-ketoacyl-ACP synthases family.</text>
</comment>
<evidence type="ECO:0000256" key="7">
    <source>
        <dbReference type="ARBA" id="ARBA00022832"/>
    </source>
</evidence>
<keyword evidence="10 14" id="KW-0012">Acyltransferase</keyword>
<evidence type="ECO:0000256" key="16">
    <source>
        <dbReference type="RuleBase" id="RU003694"/>
    </source>
</evidence>
<dbReference type="PIRSF" id="PIRSF000447">
    <property type="entry name" value="KAS_II"/>
    <property type="match status" value="1"/>
</dbReference>
<accession>A0AB38Z838</accession>
<dbReference type="PROSITE" id="PS00606">
    <property type="entry name" value="KS3_1"/>
    <property type="match status" value="1"/>
</dbReference>
<keyword evidence="5 14" id="KW-0444">Lipid biosynthesis</keyword>
<reference evidence="18" key="1">
    <citation type="submission" date="2023-12" db="EMBL/GenBank/DDBJ databases">
        <title>Isolation of organohalide respiring bacteria Dehalococcoides mccartyi strain GPTCE1 in groundwater collected near a chemical plant in Suzhou, China.</title>
        <authorList>
            <person name="Liu G."/>
        </authorList>
    </citation>
    <scope>NUCLEOTIDE SEQUENCE</scope>
    <source>
        <strain evidence="18">GPTCE1</strain>
    </source>
</reference>
<feature type="active site" description="For beta-ketoacyl synthase activity" evidence="15">
    <location>
        <position position="165"/>
    </location>
</feature>
<dbReference type="GO" id="GO:0005829">
    <property type="term" value="C:cytosol"/>
    <property type="evidence" value="ECO:0007669"/>
    <property type="project" value="TreeGrafter"/>
</dbReference>
<dbReference type="SUPFAM" id="SSF53901">
    <property type="entry name" value="Thiolase-like"/>
    <property type="match status" value="2"/>
</dbReference>
<dbReference type="InterPro" id="IPR018201">
    <property type="entry name" value="Ketoacyl_synth_AS"/>
</dbReference>
<comment type="function">
    <text evidence="11 14">Involved in the type II fatty acid elongation cycle. Catalyzes the elongation of a wide range of acyl-ACP by the addition of two carbons from malonyl-ACP to an acyl acceptor. Can efficiently catalyze the conversion of palmitoleoyl-ACP (cis-hexadec-9-enoyl-ACP) to cis-vaccenoyl-ACP (cis-octadec-11-enoyl-ACP), an essential step in the thermal regulation of fatty acid composition.</text>
</comment>
<dbReference type="InterPro" id="IPR014030">
    <property type="entry name" value="Ketoacyl_synth_N"/>
</dbReference>
<organism evidence="18 19">
    <name type="scientific">Dehalococcoides mccartyi</name>
    <dbReference type="NCBI Taxonomy" id="61435"/>
    <lineage>
        <taxon>Bacteria</taxon>
        <taxon>Bacillati</taxon>
        <taxon>Chloroflexota</taxon>
        <taxon>Dehalococcoidia</taxon>
        <taxon>Dehalococcoidales</taxon>
        <taxon>Dehalococcoidaceae</taxon>
        <taxon>Dehalococcoides</taxon>
    </lineage>
</organism>
<keyword evidence="7" id="KW-0276">Fatty acid metabolism</keyword>
<evidence type="ECO:0000256" key="11">
    <source>
        <dbReference type="ARBA" id="ARBA00024006"/>
    </source>
</evidence>
<dbReference type="GO" id="GO:0006633">
    <property type="term" value="P:fatty acid biosynthetic process"/>
    <property type="evidence" value="ECO:0007669"/>
    <property type="project" value="UniProtKB-UniRule"/>
</dbReference>
<evidence type="ECO:0000256" key="2">
    <source>
        <dbReference type="ARBA" id="ARBA00008467"/>
    </source>
</evidence>
<feature type="domain" description="Ketosynthase family 3 (KS3)" evidence="17">
    <location>
        <begin position="4"/>
        <end position="412"/>
    </location>
</feature>
<dbReference type="CDD" id="cd00834">
    <property type="entry name" value="KAS_I_II"/>
    <property type="match status" value="1"/>
</dbReference>
<dbReference type="PANTHER" id="PTHR11712">
    <property type="entry name" value="POLYKETIDE SYNTHASE-RELATED"/>
    <property type="match status" value="1"/>
</dbReference>
<dbReference type="EC" id="2.3.1.179" evidence="3 14"/>
<comment type="catalytic activity">
    <reaction evidence="12 14">
        <text>(9Z)-hexadecenoyl-[ACP] + malonyl-[ACP] + H(+) = 3-oxo-(11Z)-octadecenoyl-[ACP] + holo-[ACP] + CO2</text>
        <dbReference type="Rhea" id="RHEA:55040"/>
        <dbReference type="Rhea" id="RHEA-COMP:9623"/>
        <dbReference type="Rhea" id="RHEA-COMP:9685"/>
        <dbReference type="Rhea" id="RHEA-COMP:10800"/>
        <dbReference type="Rhea" id="RHEA-COMP:14074"/>
        <dbReference type="ChEBI" id="CHEBI:15378"/>
        <dbReference type="ChEBI" id="CHEBI:16526"/>
        <dbReference type="ChEBI" id="CHEBI:64479"/>
        <dbReference type="ChEBI" id="CHEBI:78449"/>
        <dbReference type="ChEBI" id="CHEBI:83989"/>
        <dbReference type="ChEBI" id="CHEBI:138538"/>
        <dbReference type="EC" id="2.3.1.179"/>
    </reaction>
</comment>
<dbReference type="GO" id="GO:0004315">
    <property type="term" value="F:3-oxoacyl-[acyl-carrier-protein] synthase activity"/>
    <property type="evidence" value="ECO:0007669"/>
    <property type="project" value="UniProtKB-UniRule"/>
</dbReference>
<evidence type="ECO:0000313" key="18">
    <source>
        <dbReference type="EMBL" id="WRO06687.1"/>
    </source>
</evidence>
<dbReference type="Pfam" id="PF00109">
    <property type="entry name" value="ketoacyl-synt"/>
    <property type="match status" value="1"/>
</dbReference>
<dbReference type="PANTHER" id="PTHR11712:SF336">
    <property type="entry name" value="3-OXOACYL-[ACYL-CARRIER-PROTEIN] SYNTHASE, MITOCHONDRIAL"/>
    <property type="match status" value="1"/>
</dbReference>
<evidence type="ECO:0000256" key="6">
    <source>
        <dbReference type="ARBA" id="ARBA00022679"/>
    </source>
</evidence>
<evidence type="ECO:0000256" key="12">
    <source>
        <dbReference type="ARBA" id="ARBA00047318"/>
    </source>
</evidence>
<dbReference type="InterPro" id="IPR016039">
    <property type="entry name" value="Thiolase-like"/>
</dbReference>
<evidence type="ECO:0000256" key="1">
    <source>
        <dbReference type="ARBA" id="ARBA00005194"/>
    </source>
</evidence>
<dbReference type="SMART" id="SM00825">
    <property type="entry name" value="PKS_KS"/>
    <property type="match status" value="1"/>
</dbReference>
<evidence type="ECO:0000259" key="17">
    <source>
        <dbReference type="PROSITE" id="PS52004"/>
    </source>
</evidence>
<dbReference type="Proteomes" id="UP001327986">
    <property type="component" value="Chromosome"/>
</dbReference>
<dbReference type="Pfam" id="PF02801">
    <property type="entry name" value="Ketoacyl-synt_C"/>
    <property type="match status" value="1"/>
</dbReference>
<dbReference type="FunFam" id="3.40.47.10:FF:000009">
    <property type="entry name" value="3-oxoacyl-[acyl-carrier-protein] synthase 2"/>
    <property type="match status" value="1"/>
</dbReference>
<evidence type="ECO:0000256" key="9">
    <source>
        <dbReference type="ARBA" id="ARBA00023160"/>
    </source>
</evidence>
<comment type="pathway">
    <text evidence="1 14">Lipid metabolism; fatty acid biosynthesis.</text>
</comment>
<name>A0AB38Z838_9CHLR</name>
<proteinExistence type="inferred from homology"/>
<dbReference type="NCBIfam" id="TIGR03150">
    <property type="entry name" value="fabF"/>
    <property type="match status" value="1"/>
</dbReference>
<dbReference type="InterPro" id="IPR020841">
    <property type="entry name" value="PKS_Beta-ketoAc_synthase_dom"/>
</dbReference>
<dbReference type="PROSITE" id="PS52004">
    <property type="entry name" value="KS3_2"/>
    <property type="match status" value="1"/>
</dbReference>
<comment type="catalytic activity">
    <reaction evidence="13 14">
        <text>a fatty acyl-[ACP] + malonyl-[ACP] + H(+) = a 3-oxoacyl-[ACP] + holo-[ACP] + CO2</text>
        <dbReference type="Rhea" id="RHEA:22836"/>
        <dbReference type="Rhea" id="RHEA-COMP:9623"/>
        <dbReference type="Rhea" id="RHEA-COMP:9685"/>
        <dbReference type="Rhea" id="RHEA-COMP:9916"/>
        <dbReference type="Rhea" id="RHEA-COMP:14125"/>
        <dbReference type="ChEBI" id="CHEBI:15378"/>
        <dbReference type="ChEBI" id="CHEBI:16526"/>
        <dbReference type="ChEBI" id="CHEBI:64479"/>
        <dbReference type="ChEBI" id="CHEBI:78449"/>
        <dbReference type="ChEBI" id="CHEBI:78776"/>
        <dbReference type="ChEBI" id="CHEBI:138651"/>
    </reaction>
</comment>
<dbReference type="Gene3D" id="3.40.47.10">
    <property type="match status" value="1"/>
</dbReference>
<dbReference type="InterPro" id="IPR000794">
    <property type="entry name" value="Beta-ketoacyl_synthase"/>
</dbReference>
<dbReference type="InterPro" id="IPR014031">
    <property type="entry name" value="Ketoacyl_synth_C"/>
</dbReference>
<evidence type="ECO:0000256" key="15">
    <source>
        <dbReference type="PIRSR" id="PIRSR000447-1"/>
    </source>
</evidence>